<dbReference type="EMBL" id="CABFJX010000334">
    <property type="protein sequence ID" value="VTT71680.1"/>
    <property type="molecule type" value="Genomic_DNA"/>
</dbReference>
<evidence type="ECO:0000313" key="2">
    <source>
        <dbReference type="Proteomes" id="UP000760494"/>
    </source>
</evidence>
<reference evidence="1" key="1">
    <citation type="submission" date="2019-05" db="EMBL/GenBank/DDBJ databases">
        <authorList>
            <person name="Piombo E."/>
        </authorList>
    </citation>
    <scope>NUCLEOTIDE SEQUENCE</scope>
    <source>
        <strain evidence="1">C2S</strain>
    </source>
</reference>
<name>A0A9Q9RQ16_FUSFU</name>
<comment type="caution">
    <text evidence="1">The sequence shown here is derived from an EMBL/GenBank/DDBJ whole genome shotgun (WGS) entry which is preliminary data.</text>
</comment>
<evidence type="ECO:0000313" key="1">
    <source>
        <dbReference type="EMBL" id="VTT71680.1"/>
    </source>
</evidence>
<accession>A0A9Q9RQ16</accession>
<organism evidence="1 2">
    <name type="scientific">Fusarium fujikuroi</name>
    <name type="common">Bakanae and foot rot disease fungus</name>
    <name type="synonym">Gibberella fujikuroi</name>
    <dbReference type="NCBI Taxonomy" id="5127"/>
    <lineage>
        <taxon>Eukaryota</taxon>
        <taxon>Fungi</taxon>
        <taxon>Dikarya</taxon>
        <taxon>Ascomycota</taxon>
        <taxon>Pezizomycotina</taxon>
        <taxon>Sordariomycetes</taxon>
        <taxon>Hypocreomycetidae</taxon>
        <taxon>Hypocreales</taxon>
        <taxon>Nectriaceae</taxon>
        <taxon>Fusarium</taxon>
        <taxon>Fusarium fujikuroi species complex</taxon>
    </lineage>
</organism>
<sequence length="259" mass="29036">MCFDSFSSVLIPAHAGLLSSLSSTQGGVFEKLRRHHRSTFPSLQVLATLGLTDAKIVFIFLLLFRPLALTVHSPVPFAHTSHLVISNSMTLPTVRPWLCLGLRSRLSERGYTARYLYALHRLVALLLYFGFTRCETSIACQSIRLDSIPFRGRCICIAELVGFSQMRLGTHLLIFPIPGVFMMDPVRPTLPQYRFHPSLLHSGHFRNQPMRAGLCKSGNDGKVRFHKGHQSKISCCGVTQTNHVEIKVKLFGDSTWTSQ</sequence>
<gene>
    <name evidence="1" type="ORF">C2S_1382</name>
</gene>
<proteinExistence type="predicted"/>
<dbReference type="AlphaFoldDB" id="A0A9Q9RQ16"/>
<dbReference type="Proteomes" id="UP000760494">
    <property type="component" value="Unassembled WGS sequence"/>
</dbReference>
<protein>
    <submittedName>
        <fullName evidence="1">Uncharacterized protein</fullName>
    </submittedName>
</protein>